<keyword evidence="5" id="KW-0282">Flagellum</keyword>
<dbReference type="InterPro" id="IPR050687">
    <property type="entry name" value="Dynein_IC"/>
</dbReference>
<feature type="repeat" description="WD" evidence="12">
    <location>
        <begin position="742"/>
        <end position="784"/>
    </location>
</feature>
<evidence type="ECO:0000313" key="14">
    <source>
        <dbReference type="EMBL" id="KAK9798512.1"/>
    </source>
</evidence>
<evidence type="ECO:0000256" key="6">
    <source>
        <dbReference type="ARBA" id="ARBA00023069"/>
    </source>
</evidence>
<dbReference type="GO" id="GO:0003341">
    <property type="term" value="P:cilium movement"/>
    <property type="evidence" value="ECO:0007669"/>
    <property type="project" value="TreeGrafter"/>
</dbReference>
<organism evidence="14 15">
    <name type="scientific">Symbiochloris irregularis</name>
    <dbReference type="NCBI Taxonomy" id="706552"/>
    <lineage>
        <taxon>Eukaryota</taxon>
        <taxon>Viridiplantae</taxon>
        <taxon>Chlorophyta</taxon>
        <taxon>core chlorophytes</taxon>
        <taxon>Trebouxiophyceae</taxon>
        <taxon>Trebouxiales</taxon>
        <taxon>Trebouxiaceae</taxon>
        <taxon>Symbiochloris</taxon>
    </lineage>
</organism>
<evidence type="ECO:0000313" key="15">
    <source>
        <dbReference type="Proteomes" id="UP001465755"/>
    </source>
</evidence>
<feature type="compositionally biased region" description="Acidic residues" evidence="13">
    <location>
        <begin position="195"/>
        <end position="213"/>
    </location>
</feature>
<feature type="compositionally biased region" description="Polar residues" evidence="13">
    <location>
        <begin position="326"/>
        <end position="335"/>
    </location>
</feature>
<feature type="region of interest" description="Disordered" evidence="13">
    <location>
        <begin position="193"/>
        <end position="213"/>
    </location>
</feature>
<dbReference type="EMBL" id="JALJOQ010000098">
    <property type="protein sequence ID" value="KAK9798512.1"/>
    <property type="molecule type" value="Genomic_DNA"/>
</dbReference>
<protein>
    <recommendedName>
        <fullName evidence="10">Dynein axonemal intermediate chain 4</fullName>
    </recommendedName>
    <alternativeName>
        <fullName evidence="11">WD repeat-containing protein 78</fullName>
    </alternativeName>
</protein>
<evidence type="ECO:0000256" key="7">
    <source>
        <dbReference type="ARBA" id="ARBA00023212"/>
    </source>
</evidence>
<evidence type="ECO:0000256" key="9">
    <source>
        <dbReference type="ARBA" id="ARBA00024190"/>
    </source>
</evidence>
<keyword evidence="6" id="KW-0969">Cilium</keyword>
<dbReference type="Proteomes" id="UP001465755">
    <property type="component" value="Unassembled WGS sequence"/>
</dbReference>
<dbReference type="InterPro" id="IPR001680">
    <property type="entry name" value="WD40_rpt"/>
</dbReference>
<keyword evidence="8" id="KW-0966">Cell projection</keyword>
<evidence type="ECO:0000256" key="10">
    <source>
        <dbReference type="ARBA" id="ARBA00040002"/>
    </source>
</evidence>
<evidence type="ECO:0000256" key="11">
    <source>
        <dbReference type="ARBA" id="ARBA00041557"/>
    </source>
</evidence>
<comment type="subcellular location">
    <subcellularLocation>
        <location evidence="1">Cytoplasm</location>
        <location evidence="1">Cytoskeleton</location>
        <location evidence="1">Flagellum axoneme</location>
    </subcellularLocation>
    <subcellularLocation>
        <location evidence="9">Dynein axonemal particle</location>
    </subcellularLocation>
</comment>
<dbReference type="GO" id="GO:0045503">
    <property type="term" value="F:dynein light chain binding"/>
    <property type="evidence" value="ECO:0007669"/>
    <property type="project" value="TreeGrafter"/>
</dbReference>
<feature type="region of interest" description="Disordered" evidence="13">
    <location>
        <begin position="272"/>
        <end position="296"/>
    </location>
</feature>
<feature type="region of interest" description="Disordered" evidence="13">
    <location>
        <begin position="308"/>
        <end position="390"/>
    </location>
</feature>
<evidence type="ECO:0000256" key="3">
    <source>
        <dbReference type="ARBA" id="ARBA00022574"/>
    </source>
</evidence>
<dbReference type="GO" id="GO:0120293">
    <property type="term" value="C:dynein axonemal particle"/>
    <property type="evidence" value="ECO:0007669"/>
    <property type="project" value="UniProtKB-SubCell"/>
</dbReference>
<dbReference type="SUPFAM" id="SSF50978">
    <property type="entry name" value="WD40 repeat-like"/>
    <property type="match status" value="1"/>
</dbReference>
<accession>A0AAW1NTR0</accession>
<evidence type="ECO:0000256" key="4">
    <source>
        <dbReference type="ARBA" id="ARBA00022737"/>
    </source>
</evidence>
<keyword evidence="4" id="KW-0677">Repeat</keyword>
<keyword evidence="15" id="KW-1185">Reference proteome</keyword>
<keyword evidence="7" id="KW-0206">Cytoskeleton</keyword>
<comment type="caution">
    <text evidence="14">The sequence shown here is derived from an EMBL/GenBank/DDBJ whole genome shotgun (WGS) entry which is preliminary data.</text>
</comment>
<dbReference type="PANTHER" id="PTHR12442:SF12">
    <property type="entry name" value="DYNEIN AXONEMAL INTERMEDIATE CHAIN 4"/>
    <property type="match status" value="1"/>
</dbReference>
<evidence type="ECO:0000256" key="13">
    <source>
        <dbReference type="SAM" id="MobiDB-lite"/>
    </source>
</evidence>
<gene>
    <name evidence="14" type="ORF">WJX73_005780</name>
</gene>
<feature type="region of interest" description="Disordered" evidence="13">
    <location>
        <begin position="662"/>
        <end position="694"/>
    </location>
</feature>
<evidence type="ECO:0000256" key="1">
    <source>
        <dbReference type="ARBA" id="ARBA00004611"/>
    </source>
</evidence>
<evidence type="ECO:0000256" key="8">
    <source>
        <dbReference type="ARBA" id="ARBA00023273"/>
    </source>
</evidence>
<dbReference type="Pfam" id="PF00400">
    <property type="entry name" value="WD40"/>
    <property type="match status" value="2"/>
</dbReference>
<dbReference type="PROSITE" id="PS50294">
    <property type="entry name" value="WD_REPEATS_REGION"/>
    <property type="match status" value="1"/>
</dbReference>
<dbReference type="Gene3D" id="2.130.10.10">
    <property type="entry name" value="YVTN repeat-like/Quinoprotein amine dehydrogenase"/>
    <property type="match status" value="2"/>
</dbReference>
<proteinExistence type="predicted"/>
<dbReference type="PROSITE" id="PS50082">
    <property type="entry name" value="WD_REPEATS_2"/>
    <property type="match status" value="1"/>
</dbReference>
<evidence type="ECO:0000256" key="5">
    <source>
        <dbReference type="ARBA" id="ARBA00022846"/>
    </source>
</evidence>
<evidence type="ECO:0000256" key="2">
    <source>
        <dbReference type="ARBA" id="ARBA00022490"/>
    </source>
</evidence>
<dbReference type="GO" id="GO:0005858">
    <property type="term" value="C:axonemal dynein complex"/>
    <property type="evidence" value="ECO:0007669"/>
    <property type="project" value="TreeGrafter"/>
</dbReference>
<feature type="region of interest" description="Disordered" evidence="13">
    <location>
        <begin position="133"/>
        <end position="162"/>
    </location>
</feature>
<dbReference type="PANTHER" id="PTHR12442">
    <property type="entry name" value="DYNEIN INTERMEDIATE CHAIN"/>
    <property type="match status" value="1"/>
</dbReference>
<feature type="compositionally biased region" description="Low complexity" evidence="13">
    <location>
        <begin position="146"/>
        <end position="161"/>
    </location>
</feature>
<dbReference type="SMART" id="SM00320">
    <property type="entry name" value="WD40"/>
    <property type="match status" value="6"/>
</dbReference>
<feature type="compositionally biased region" description="Basic and acidic residues" evidence="13">
    <location>
        <begin position="349"/>
        <end position="358"/>
    </location>
</feature>
<sequence>MSAKPRSSVEVLAAKQERRTTVVSERHARIQRDAPPPGALSRTSSRASSHGGTAPPRAATLVDAAHRVLEADGTDRTPVSLLASQAGPRTGQSVAGTAGMHSSGRSLGASGHFNSQGTGFASALYGSYLTDGGSHAADSTVDTEASVSDTDSLEVSSSSATSDDEDLIYYGEAPAPKPAAARKEKWRRLVVTHEPDEEGSAAESLPADDEPDNEAIDAANTKYQALLQAKQEDPTRWVNAQTQTIAPYTLSVDCQCLPPALQSSECQATIADVSESAAPSEPQQDLEATTAPQTHQQRLEGHMPMLVGAMRPSGADKGFGKRASGTRGQPSTAISRRSMINPRQSFSNDPRRSSDNAGRRMSQRTSEVGRPSAVGRMSRRSMDGKALAKGYAGKQQHYQLVEEVAKNTSPLVGLQGLAEALQLVECVVLQNAYMSRLLRYRDMRPHAQEGGARDLIMSHPPDGPDDVEAVAQATQDVREALAMEGLDKAKEGVGMEVLWRWSCAAAAAMQTQCLTWNKVKTDLLAVGYADKNVNTKSPGHVAVFSLKSPSAPRFDFRTPSSITSMDFSRQNPHLLGVGCFDGSIAVYDVRARQEAPVIVADTLAAGKHRGPVWQVKWVCLGHGWDEVLISVSADGRVTQWSIHKGLQHKDLALLKRTSARSSSASATLSGPGRTAAKQQSLKSTTAQQQQQQSGEPIIARLSGGTSVDFSPLGEPSLYLVATDDGRVHQINTNFADQYIRSYSGHLGPIYRVAWSPFSFPYFLTASADWTLKLWHERQETALLTFPVGQDAVTDVAWSPALGTIFGATTAAGTTEIWDVATSVTQPLCRLSDPVGGADRTTCLSFATEAPVLAVGTSSGEVRVVHLTGLYVDAAEVHQDVQARHLQAAVEENLAATRAAAK</sequence>
<dbReference type="AlphaFoldDB" id="A0AAW1NTR0"/>
<name>A0AAW1NTR0_9CHLO</name>
<feature type="compositionally biased region" description="Basic and acidic residues" evidence="13">
    <location>
        <begin position="64"/>
        <end position="75"/>
    </location>
</feature>
<keyword evidence="2" id="KW-0963">Cytoplasm</keyword>
<feature type="compositionally biased region" description="Polar residues" evidence="13">
    <location>
        <begin position="41"/>
        <end position="51"/>
    </location>
</feature>
<feature type="compositionally biased region" description="Polar residues" evidence="13">
    <location>
        <begin position="281"/>
        <end position="296"/>
    </location>
</feature>
<evidence type="ECO:0000256" key="12">
    <source>
        <dbReference type="PROSITE-ProRule" id="PRU00221"/>
    </source>
</evidence>
<keyword evidence="3 12" id="KW-0853">WD repeat</keyword>
<feature type="region of interest" description="Disordered" evidence="13">
    <location>
        <begin position="1"/>
        <end position="110"/>
    </location>
</feature>
<reference evidence="14 15" key="1">
    <citation type="journal article" date="2024" name="Nat. Commun.">
        <title>Phylogenomics reveals the evolutionary origins of lichenization in chlorophyte algae.</title>
        <authorList>
            <person name="Puginier C."/>
            <person name="Libourel C."/>
            <person name="Otte J."/>
            <person name="Skaloud P."/>
            <person name="Haon M."/>
            <person name="Grisel S."/>
            <person name="Petersen M."/>
            <person name="Berrin J.G."/>
            <person name="Delaux P.M."/>
            <person name="Dal Grande F."/>
            <person name="Keller J."/>
        </authorList>
    </citation>
    <scope>NUCLEOTIDE SEQUENCE [LARGE SCALE GENOMIC DNA]</scope>
    <source>
        <strain evidence="14 15">SAG 2036</strain>
    </source>
</reference>
<feature type="compositionally biased region" description="Basic and acidic residues" evidence="13">
    <location>
        <begin position="15"/>
        <end position="32"/>
    </location>
</feature>
<feature type="compositionally biased region" description="Low complexity" evidence="13">
    <location>
        <begin position="677"/>
        <end position="693"/>
    </location>
</feature>
<dbReference type="InterPro" id="IPR015943">
    <property type="entry name" value="WD40/YVTN_repeat-like_dom_sf"/>
</dbReference>
<dbReference type="InterPro" id="IPR036322">
    <property type="entry name" value="WD40_repeat_dom_sf"/>
</dbReference>
<dbReference type="GO" id="GO:0045504">
    <property type="term" value="F:dynein heavy chain binding"/>
    <property type="evidence" value="ECO:0007669"/>
    <property type="project" value="TreeGrafter"/>
</dbReference>